<sequence length="262" mass="28566">MSRVMFTIGPFTIHIYGLFLAIAFASGIILAYRRCAAKGFSVDRALDLFIVILGSSVVGARLLFVLVSPQVFLNDPLRIIRIDQGGLVFFGGLIGAIAGSILYLRYHGLPILSTADLLIPSVSLGQAIGRLGCHFNGCCYGIDWHGPFACHVADSVNSAMVYQRFPVQILSSVANLAIFGILLYMDRKQSWNGKILTGYMILYSASRFSLEFLRGDDRGLFVGPFSVSQIISLCIMVAGILLMISKRKQNDERSEVIAQAGS</sequence>
<keyword evidence="2 7" id="KW-1003">Cell membrane</keyword>
<keyword evidence="8" id="KW-0449">Lipoprotein</keyword>
<proteinExistence type="inferred from homology"/>
<feature type="transmembrane region" description="Helical" evidence="7">
    <location>
        <begin position="165"/>
        <end position="184"/>
    </location>
</feature>
<name>A0A2N1PT05_9BACT</name>
<keyword evidence="6 7" id="KW-0472">Membrane</keyword>
<dbReference type="AlphaFoldDB" id="A0A2N1PT05"/>
<feature type="transmembrane region" description="Helical" evidence="7">
    <location>
        <begin position="87"/>
        <end position="106"/>
    </location>
</feature>
<organism evidence="8 9">
    <name type="scientific">Candidatus Wallbacteria bacterium HGW-Wallbacteria-1</name>
    <dbReference type="NCBI Taxonomy" id="2013854"/>
    <lineage>
        <taxon>Bacteria</taxon>
        <taxon>Candidatus Walliibacteriota</taxon>
    </lineage>
</organism>
<keyword evidence="3 7" id="KW-0808">Transferase</keyword>
<dbReference type="Pfam" id="PF01790">
    <property type="entry name" value="LGT"/>
    <property type="match status" value="1"/>
</dbReference>
<dbReference type="UniPathway" id="UPA00664"/>
<evidence type="ECO:0000256" key="5">
    <source>
        <dbReference type="ARBA" id="ARBA00022989"/>
    </source>
</evidence>
<dbReference type="PANTHER" id="PTHR30589:SF0">
    <property type="entry name" value="PHOSPHATIDYLGLYCEROL--PROLIPOPROTEIN DIACYLGLYCERYL TRANSFERASE"/>
    <property type="match status" value="1"/>
</dbReference>
<accession>A0A2N1PT05</accession>
<feature type="transmembrane region" description="Helical" evidence="7">
    <location>
        <begin position="12"/>
        <end position="33"/>
    </location>
</feature>
<dbReference type="InterPro" id="IPR001640">
    <property type="entry name" value="Lgt"/>
</dbReference>
<comment type="caution">
    <text evidence="8">The sequence shown here is derived from an EMBL/GenBank/DDBJ whole genome shotgun (WGS) entry which is preliminary data.</text>
</comment>
<dbReference type="GO" id="GO:0005886">
    <property type="term" value="C:plasma membrane"/>
    <property type="evidence" value="ECO:0007669"/>
    <property type="project" value="UniProtKB-SubCell"/>
</dbReference>
<evidence type="ECO:0000256" key="7">
    <source>
        <dbReference type="HAMAP-Rule" id="MF_01147"/>
    </source>
</evidence>
<dbReference type="Proteomes" id="UP000233256">
    <property type="component" value="Unassembled WGS sequence"/>
</dbReference>
<dbReference type="HAMAP" id="MF_01147">
    <property type="entry name" value="Lgt"/>
    <property type="match status" value="1"/>
</dbReference>
<comment type="function">
    <text evidence="7">Catalyzes the transfer of the diacylglyceryl group from phosphatidylglycerol to the sulfhydryl group of the N-terminal cysteine of a prolipoprotein, the first step in the formation of mature lipoproteins.</text>
</comment>
<dbReference type="EMBL" id="PGXC01000003">
    <property type="protein sequence ID" value="PKK91471.1"/>
    <property type="molecule type" value="Genomic_DNA"/>
</dbReference>
<evidence type="ECO:0000256" key="1">
    <source>
        <dbReference type="ARBA" id="ARBA00007150"/>
    </source>
</evidence>
<evidence type="ECO:0000256" key="3">
    <source>
        <dbReference type="ARBA" id="ARBA00022679"/>
    </source>
</evidence>
<evidence type="ECO:0000313" key="8">
    <source>
        <dbReference type="EMBL" id="PKK91471.1"/>
    </source>
</evidence>
<dbReference type="EC" id="2.5.1.145" evidence="7"/>
<keyword evidence="4 7" id="KW-0812">Transmembrane</keyword>
<evidence type="ECO:0000256" key="2">
    <source>
        <dbReference type="ARBA" id="ARBA00022475"/>
    </source>
</evidence>
<keyword evidence="5 7" id="KW-1133">Transmembrane helix</keyword>
<evidence type="ECO:0000313" key="9">
    <source>
        <dbReference type="Proteomes" id="UP000233256"/>
    </source>
</evidence>
<dbReference type="PANTHER" id="PTHR30589">
    <property type="entry name" value="PROLIPOPROTEIN DIACYLGLYCERYL TRANSFERASE"/>
    <property type="match status" value="1"/>
</dbReference>
<evidence type="ECO:0000256" key="4">
    <source>
        <dbReference type="ARBA" id="ARBA00022692"/>
    </source>
</evidence>
<feature type="transmembrane region" description="Helical" evidence="7">
    <location>
        <begin position="45"/>
        <end position="67"/>
    </location>
</feature>
<dbReference type="GO" id="GO:0008961">
    <property type="term" value="F:phosphatidylglycerol-prolipoprotein diacylglyceryl transferase activity"/>
    <property type="evidence" value="ECO:0007669"/>
    <property type="project" value="UniProtKB-UniRule"/>
</dbReference>
<protein>
    <recommendedName>
        <fullName evidence="7">Phosphatidylglycerol--prolipoprotein diacylglyceryl transferase</fullName>
        <ecNumber evidence="7">2.5.1.145</ecNumber>
    </recommendedName>
</protein>
<dbReference type="GO" id="GO:0042158">
    <property type="term" value="P:lipoprotein biosynthetic process"/>
    <property type="evidence" value="ECO:0007669"/>
    <property type="project" value="UniProtKB-UniRule"/>
</dbReference>
<evidence type="ECO:0000256" key="6">
    <source>
        <dbReference type="ARBA" id="ARBA00023136"/>
    </source>
</evidence>
<feature type="transmembrane region" description="Helical" evidence="7">
    <location>
        <begin position="225"/>
        <end position="244"/>
    </location>
</feature>
<comment type="subcellular location">
    <subcellularLocation>
        <location evidence="7">Cell membrane</location>
        <topology evidence="7">Multi-pass membrane protein</topology>
    </subcellularLocation>
</comment>
<reference evidence="8 9" key="1">
    <citation type="journal article" date="2017" name="ISME J.">
        <title>Potential for microbial H2 and metal transformations associated with novel bacteria and archaea in deep terrestrial subsurface sediments.</title>
        <authorList>
            <person name="Hernsdorf A.W."/>
            <person name="Amano Y."/>
            <person name="Miyakawa K."/>
            <person name="Ise K."/>
            <person name="Suzuki Y."/>
            <person name="Anantharaman K."/>
            <person name="Probst A."/>
            <person name="Burstein D."/>
            <person name="Thomas B.C."/>
            <person name="Banfield J.F."/>
        </authorList>
    </citation>
    <scope>NUCLEOTIDE SEQUENCE [LARGE SCALE GENOMIC DNA]</scope>
    <source>
        <strain evidence="8">HGW-Wallbacteria-1</strain>
    </source>
</reference>
<comment type="catalytic activity">
    <reaction evidence="7">
        <text>L-cysteinyl-[prolipoprotein] + a 1,2-diacyl-sn-glycero-3-phospho-(1'-sn-glycerol) = an S-1,2-diacyl-sn-glyceryl-L-cysteinyl-[prolipoprotein] + sn-glycerol 1-phosphate + H(+)</text>
        <dbReference type="Rhea" id="RHEA:56712"/>
        <dbReference type="Rhea" id="RHEA-COMP:14679"/>
        <dbReference type="Rhea" id="RHEA-COMP:14680"/>
        <dbReference type="ChEBI" id="CHEBI:15378"/>
        <dbReference type="ChEBI" id="CHEBI:29950"/>
        <dbReference type="ChEBI" id="CHEBI:57685"/>
        <dbReference type="ChEBI" id="CHEBI:64716"/>
        <dbReference type="ChEBI" id="CHEBI:140658"/>
        <dbReference type="EC" id="2.5.1.145"/>
    </reaction>
</comment>
<dbReference type="NCBIfam" id="TIGR00544">
    <property type="entry name" value="lgt"/>
    <property type="match status" value="1"/>
</dbReference>
<gene>
    <name evidence="7 8" type="primary">lgt</name>
    <name evidence="8" type="ORF">CVV64_06870</name>
</gene>
<feature type="binding site" evidence="7">
    <location>
        <position position="130"/>
    </location>
    <ligand>
        <name>a 1,2-diacyl-sn-glycero-3-phospho-(1'-sn-glycerol)</name>
        <dbReference type="ChEBI" id="CHEBI:64716"/>
    </ligand>
</feature>
<comment type="similarity">
    <text evidence="1 7">Belongs to the Lgt family.</text>
</comment>
<comment type="pathway">
    <text evidence="7">Protein modification; lipoprotein biosynthesis (diacylglyceryl transfer).</text>
</comment>